<keyword evidence="2" id="KW-1133">Transmembrane helix</keyword>
<evidence type="ECO:0008006" key="5">
    <source>
        <dbReference type="Google" id="ProtNLM"/>
    </source>
</evidence>
<dbReference type="RefSeq" id="WP_344622870.1">
    <property type="nucleotide sequence ID" value="NZ_BAAALD010000010.1"/>
</dbReference>
<feature type="region of interest" description="Disordered" evidence="1">
    <location>
        <begin position="248"/>
        <end position="342"/>
    </location>
</feature>
<feature type="compositionally biased region" description="Low complexity" evidence="1">
    <location>
        <begin position="249"/>
        <end position="280"/>
    </location>
</feature>
<keyword evidence="2" id="KW-0812">Transmembrane</keyword>
<proteinExistence type="predicted"/>
<feature type="region of interest" description="Disordered" evidence="1">
    <location>
        <begin position="77"/>
        <end position="138"/>
    </location>
</feature>
<comment type="caution">
    <text evidence="3">The sequence shown here is derived from an EMBL/GenBank/DDBJ whole genome shotgun (WGS) entry which is preliminary data.</text>
</comment>
<dbReference type="EMBL" id="BAAALD010000010">
    <property type="protein sequence ID" value="GAA1076133.1"/>
    <property type="molecule type" value="Genomic_DNA"/>
</dbReference>
<feature type="transmembrane region" description="Helical" evidence="2">
    <location>
        <begin position="50"/>
        <end position="71"/>
    </location>
</feature>
<organism evidence="3 4">
    <name type="scientific">Kitasatospora arboriphila</name>
    <dbReference type="NCBI Taxonomy" id="258052"/>
    <lineage>
        <taxon>Bacteria</taxon>
        <taxon>Bacillati</taxon>
        <taxon>Actinomycetota</taxon>
        <taxon>Actinomycetes</taxon>
        <taxon>Kitasatosporales</taxon>
        <taxon>Streptomycetaceae</taxon>
        <taxon>Kitasatospora</taxon>
    </lineage>
</organism>
<evidence type="ECO:0000313" key="3">
    <source>
        <dbReference type="EMBL" id="GAA1076133.1"/>
    </source>
</evidence>
<accession>A0ABN1TDB7</accession>
<gene>
    <name evidence="3" type="ORF">GCM10009663_16930</name>
</gene>
<evidence type="ECO:0000313" key="4">
    <source>
        <dbReference type="Proteomes" id="UP001499987"/>
    </source>
</evidence>
<evidence type="ECO:0000256" key="2">
    <source>
        <dbReference type="SAM" id="Phobius"/>
    </source>
</evidence>
<protein>
    <recommendedName>
        <fullName evidence="5">DUF4232 domain-containing protein</fullName>
    </recommendedName>
</protein>
<sequence>MTDDQPGAARAEHELRTLLHRAVATVEPDPAALGRIRHAVPRRRARRRNAWAGAVAATLLAAAVVPALHAVRPFDLSGGTTAGSTDAHGADRTPRATRGSTGGPRTAPLPAQPDGRPTPSAAASGSTAATDPGSTAASAPAAVPACLRTDLGRATAHLEPVDSAGSTYGYFTVRNTSARSCGVTGPGIVAATAGGPADQTRIKVVDHIAGDAATALPAPAAVALPIVLGPGEGYRVRFGWVPEGTCPSSAPRVGAAAPEAPATAAASSGPGAPAAATAEPSPSPTPTADPPSVTVAHTPAGGDPTAASTVITGSCGGTVYRTAPEAVPAESPTAVATPGPSR</sequence>
<dbReference type="Proteomes" id="UP001499987">
    <property type="component" value="Unassembled WGS sequence"/>
</dbReference>
<evidence type="ECO:0000256" key="1">
    <source>
        <dbReference type="SAM" id="MobiDB-lite"/>
    </source>
</evidence>
<keyword evidence="4" id="KW-1185">Reference proteome</keyword>
<name>A0ABN1TDB7_9ACTN</name>
<keyword evidence="2" id="KW-0472">Membrane</keyword>
<reference evidence="3 4" key="1">
    <citation type="journal article" date="2019" name="Int. J. Syst. Evol. Microbiol.">
        <title>The Global Catalogue of Microorganisms (GCM) 10K type strain sequencing project: providing services to taxonomists for standard genome sequencing and annotation.</title>
        <authorList>
            <consortium name="The Broad Institute Genomics Platform"/>
            <consortium name="The Broad Institute Genome Sequencing Center for Infectious Disease"/>
            <person name="Wu L."/>
            <person name="Ma J."/>
        </authorList>
    </citation>
    <scope>NUCLEOTIDE SEQUENCE [LARGE SCALE GENOMIC DNA]</scope>
    <source>
        <strain evidence="3 4">JCM 13002</strain>
    </source>
</reference>
<feature type="compositionally biased region" description="Low complexity" evidence="1">
    <location>
        <begin position="117"/>
        <end position="138"/>
    </location>
</feature>